<dbReference type="GO" id="GO:0008496">
    <property type="term" value="F:mannan endo-1,6-alpha-mannosidase activity"/>
    <property type="evidence" value="ECO:0007669"/>
    <property type="project" value="UniProtKB-UniRule"/>
</dbReference>
<dbReference type="GeneID" id="36545352"/>
<dbReference type="AlphaFoldDB" id="A0A2I1CRI2"/>
<evidence type="ECO:0000313" key="15">
    <source>
        <dbReference type="Proteomes" id="UP000234254"/>
    </source>
</evidence>
<dbReference type="PIRSF" id="PIRSF016302">
    <property type="entry name" value="Man_a_manosd"/>
    <property type="match status" value="1"/>
</dbReference>
<evidence type="ECO:0000256" key="7">
    <source>
        <dbReference type="ARBA" id="ARBA00023136"/>
    </source>
</evidence>
<feature type="compositionally biased region" description="Polar residues" evidence="11">
    <location>
        <begin position="395"/>
        <end position="407"/>
    </location>
</feature>
<dbReference type="Proteomes" id="UP000234254">
    <property type="component" value="Unassembled WGS sequence"/>
</dbReference>
<evidence type="ECO:0000256" key="1">
    <source>
        <dbReference type="ARBA" id="ARBA00001452"/>
    </source>
</evidence>
<feature type="chain" id="PRO_5014122466" description="Mannan endo-1,6-alpha-mannosidase" evidence="13">
    <location>
        <begin position="25"/>
        <end position="452"/>
    </location>
</feature>
<dbReference type="Gene3D" id="1.50.10.20">
    <property type="match status" value="1"/>
</dbReference>
<dbReference type="InterPro" id="IPR014480">
    <property type="entry name" value="Mannan-1_6-alpha_mannosidase"/>
</dbReference>
<evidence type="ECO:0000256" key="12">
    <source>
        <dbReference type="SAM" id="Phobius"/>
    </source>
</evidence>
<dbReference type="GO" id="GO:0012505">
    <property type="term" value="C:endomembrane system"/>
    <property type="evidence" value="ECO:0007669"/>
    <property type="project" value="UniProtKB-SubCell"/>
</dbReference>
<keyword evidence="6 10" id="KW-0378">Hydrolase</keyword>
<evidence type="ECO:0000313" key="14">
    <source>
        <dbReference type="EMBL" id="PKY00219.1"/>
    </source>
</evidence>
<sequence>MVANLFRSAILGSALFSSLAPAISLDVNDHQSIKDAASKTAFGSMGWYGGNDTGGIPGAFPEKWWEGSALFMSLLYYWHYTGDSTYNDQVSQGMEWQAGNGDYMPDNYSSYLGNDDQMFWGQAAMTAAEIKFPDVEDSYSWLSLAQGVFNTQAARWDTMNCGGGLRWQIFPYQAGYNMKNSVSNGGLFMLAARLARYTNNQTYTDWAHKIWDWSTESPLVDKKTWNVADSTDIPDGCSTMGNNQWSYNYGTYLSGAAYLYNMTESDSWKEVVDGLLRVTLRTFFPQKYGGNILVEPCDEKELCNQNEILFKGLVTSWLAYVALLVPSTYDQILPKLQASAEAAAASCSGMNNNTCSVRWYQKKWDGWNGVEEQVIATDVITSLLVMDMPDKVPVTSDTGGKSSSDPNAGSGKGGKGGKLPAITAGDKAGASILTILFSGGWIGLVAWMIMGG</sequence>
<dbReference type="SUPFAM" id="SSF48208">
    <property type="entry name" value="Six-hairpin glycosidases"/>
    <property type="match status" value="1"/>
</dbReference>
<comment type="catalytic activity">
    <reaction evidence="1 10">
        <text>Random hydrolysis of (1-&gt;6)-alpha-D-mannosidic linkages in unbranched (1-&gt;6)-mannans.</text>
        <dbReference type="EC" id="3.2.1.101"/>
    </reaction>
</comment>
<comment type="similarity">
    <text evidence="3 10">Belongs to the glycosyl hydrolase 76 family.</text>
</comment>
<evidence type="ECO:0000256" key="10">
    <source>
        <dbReference type="PIRNR" id="PIRNR016302"/>
    </source>
</evidence>
<evidence type="ECO:0000256" key="8">
    <source>
        <dbReference type="ARBA" id="ARBA00023180"/>
    </source>
</evidence>
<feature type="transmembrane region" description="Helical" evidence="12">
    <location>
        <begin position="428"/>
        <end position="450"/>
    </location>
</feature>
<keyword evidence="8" id="KW-0325">Glycoprotein</keyword>
<feature type="signal peptide" evidence="13">
    <location>
        <begin position="1"/>
        <end position="24"/>
    </location>
</feature>
<keyword evidence="15" id="KW-1185">Reference proteome</keyword>
<protein>
    <recommendedName>
        <fullName evidence="4 10">Mannan endo-1,6-alpha-mannosidase</fullName>
        <ecNumber evidence="4 10">3.2.1.101</ecNumber>
    </recommendedName>
</protein>
<evidence type="ECO:0000256" key="13">
    <source>
        <dbReference type="SAM" id="SignalP"/>
    </source>
</evidence>
<keyword evidence="9 10" id="KW-0326">Glycosidase</keyword>
<dbReference type="EMBL" id="MSFM01000015">
    <property type="protein sequence ID" value="PKY00219.1"/>
    <property type="molecule type" value="Genomic_DNA"/>
</dbReference>
<comment type="caution">
    <text evidence="14">The sequence shown here is derived from an EMBL/GenBank/DDBJ whole genome shotgun (WGS) entry which is preliminary data.</text>
</comment>
<reference evidence="14" key="1">
    <citation type="submission" date="2016-12" db="EMBL/GenBank/DDBJ databases">
        <title>The genomes of Aspergillus section Nigri reveals drivers in fungal speciation.</title>
        <authorList>
            <consortium name="DOE Joint Genome Institute"/>
            <person name="Vesth T.C."/>
            <person name="Nybo J."/>
            <person name="Theobald S."/>
            <person name="Brandl J."/>
            <person name="Frisvad J.C."/>
            <person name="Nielsen K.F."/>
            <person name="Lyhne E.K."/>
            <person name="Kogle M.E."/>
            <person name="Kuo A."/>
            <person name="Riley R."/>
            <person name="Clum A."/>
            <person name="Nolan M."/>
            <person name="Lipzen A."/>
            <person name="Salamov A."/>
            <person name="Henrissat B."/>
            <person name="Wiebenga A."/>
            <person name="De vries R.P."/>
            <person name="Grigoriev I.V."/>
            <person name="Mortensen U.H."/>
            <person name="Andersen M.R."/>
            <person name="Baker S.E."/>
        </authorList>
    </citation>
    <scope>NUCLEOTIDE SEQUENCE</scope>
    <source>
        <strain evidence="14">IBT 28561</strain>
    </source>
</reference>
<dbReference type="GO" id="GO:0009272">
    <property type="term" value="P:fungal-type cell wall biogenesis"/>
    <property type="evidence" value="ECO:0007669"/>
    <property type="project" value="TreeGrafter"/>
</dbReference>
<keyword evidence="12" id="KW-0812">Transmembrane</keyword>
<keyword evidence="5 13" id="KW-0732">Signal</keyword>
<dbReference type="OrthoDB" id="4187847at2759"/>
<proteinExistence type="inferred from homology"/>
<evidence type="ECO:0000256" key="4">
    <source>
        <dbReference type="ARBA" id="ARBA00012350"/>
    </source>
</evidence>
<dbReference type="FunFam" id="1.50.10.20:FF:000006">
    <property type="entry name" value="Mannan endo-1,6-alpha-mannosidase"/>
    <property type="match status" value="1"/>
</dbReference>
<organism evidence="14 15">
    <name type="scientific">Aspergillus campestris (strain IBT 28561)</name>
    <dbReference type="NCBI Taxonomy" id="1392248"/>
    <lineage>
        <taxon>Eukaryota</taxon>
        <taxon>Fungi</taxon>
        <taxon>Dikarya</taxon>
        <taxon>Ascomycota</taxon>
        <taxon>Pezizomycotina</taxon>
        <taxon>Eurotiomycetes</taxon>
        <taxon>Eurotiomycetidae</taxon>
        <taxon>Eurotiales</taxon>
        <taxon>Aspergillaceae</taxon>
        <taxon>Aspergillus</taxon>
        <taxon>Aspergillus subgen. Circumdati</taxon>
    </lineage>
</organism>
<dbReference type="VEuPathDB" id="FungiDB:P168DRAFT_293521"/>
<dbReference type="PANTHER" id="PTHR12145:SF37">
    <property type="entry name" value="MANNAN ENDO-1,6-ALPHA-MANNOSIDASE"/>
    <property type="match status" value="1"/>
</dbReference>
<dbReference type="Pfam" id="PF03663">
    <property type="entry name" value="Glyco_hydro_76"/>
    <property type="match status" value="1"/>
</dbReference>
<feature type="region of interest" description="Disordered" evidence="11">
    <location>
        <begin position="394"/>
        <end position="416"/>
    </location>
</feature>
<evidence type="ECO:0000256" key="11">
    <source>
        <dbReference type="SAM" id="MobiDB-lite"/>
    </source>
</evidence>
<evidence type="ECO:0000256" key="9">
    <source>
        <dbReference type="ARBA" id="ARBA00023295"/>
    </source>
</evidence>
<dbReference type="PANTHER" id="PTHR12145">
    <property type="entry name" value="MANNAN ENDO-1,6-ALPHA-MANNOSIDASE DCW1"/>
    <property type="match status" value="1"/>
</dbReference>
<accession>A0A2I1CRI2</accession>
<evidence type="ECO:0000256" key="3">
    <source>
        <dbReference type="ARBA" id="ARBA00009699"/>
    </source>
</evidence>
<dbReference type="GO" id="GO:0016052">
    <property type="term" value="P:carbohydrate catabolic process"/>
    <property type="evidence" value="ECO:0007669"/>
    <property type="project" value="InterPro"/>
</dbReference>
<gene>
    <name evidence="14" type="ORF">P168DRAFT_293521</name>
</gene>
<dbReference type="InterPro" id="IPR005198">
    <property type="entry name" value="Glyco_hydro_76"/>
</dbReference>
<dbReference type="InterPro" id="IPR008928">
    <property type="entry name" value="6-hairpin_glycosidase_sf"/>
</dbReference>
<comment type="subcellular location">
    <subcellularLocation>
        <location evidence="2">Endomembrane system</location>
    </subcellularLocation>
</comment>
<name>A0A2I1CRI2_ASPC2</name>
<dbReference type="RefSeq" id="XP_024688813.1">
    <property type="nucleotide sequence ID" value="XM_024837828.1"/>
</dbReference>
<dbReference type="EC" id="3.2.1.101" evidence="4 10"/>
<keyword evidence="7 12" id="KW-0472">Membrane</keyword>
<keyword evidence="12" id="KW-1133">Transmembrane helix</keyword>
<evidence type="ECO:0000256" key="6">
    <source>
        <dbReference type="ARBA" id="ARBA00022801"/>
    </source>
</evidence>
<evidence type="ECO:0000256" key="2">
    <source>
        <dbReference type="ARBA" id="ARBA00004308"/>
    </source>
</evidence>
<evidence type="ECO:0000256" key="5">
    <source>
        <dbReference type="ARBA" id="ARBA00022729"/>
    </source>
</evidence>